<proteinExistence type="inferred from homology"/>
<dbReference type="KEGG" id="woc:BA177_13170"/>
<evidence type="ECO:0000313" key="9">
    <source>
        <dbReference type="Proteomes" id="UP000092695"/>
    </source>
</evidence>
<feature type="transmembrane region" description="Helical" evidence="7">
    <location>
        <begin position="6"/>
        <end position="28"/>
    </location>
</feature>
<dbReference type="EMBL" id="CP016268">
    <property type="protein sequence ID" value="ANO53229.1"/>
    <property type="molecule type" value="Genomic_DNA"/>
</dbReference>
<comment type="similarity">
    <text evidence="2 7">Belongs to the UPF0056 (MarC) family.</text>
</comment>
<dbReference type="Pfam" id="PF01914">
    <property type="entry name" value="MarC"/>
    <property type="match status" value="1"/>
</dbReference>
<comment type="subcellular location">
    <subcellularLocation>
        <location evidence="1 7">Cell membrane</location>
        <topology evidence="1 7">Multi-pass membrane protein</topology>
    </subcellularLocation>
</comment>
<feature type="transmembrane region" description="Helical" evidence="7">
    <location>
        <begin position="113"/>
        <end position="137"/>
    </location>
</feature>
<dbReference type="PANTHER" id="PTHR33508">
    <property type="entry name" value="UPF0056 MEMBRANE PROTEIN YHCE"/>
    <property type="match status" value="1"/>
</dbReference>
<accession>A0A193LLG1</accession>
<dbReference type="AlphaFoldDB" id="A0A193LLG1"/>
<keyword evidence="6 7" id="KW-0472">Membrane</keyword>
<sequence length="208" mass="21666">MIETAFVAFATFFATVGPPDVMAVFAALTADASPRMRRRIALRATLIATGILVFFTLAGEFLLSTLGISLPALRIAGGILLLLIGIEMVFAISSGATSTTAEENEEATVRQDITVFPLATPLIAGPGAMGASILLMSDAQGDFLLQTAVVLALLAVLLVTLIGMLLATQLQRFLGVTGMQVITRILGVLLTALAVQFVLDGLAQSGLF</sequence>
<evidence type="ECO:0000313" key="8">
    <source>
        <dbReference type="EMBL" id="ANO53229.1"/>
    </source>
</evidence>
<dbReference type="InterPro" id="IPR002771">
    <property type="entry name" value="Multi_antbiot-R_MarC"/>
</dbReference>
<protein>
    <recommendedName>
        <fullName evidence="7">UPF0056 membrane protein</fullName>
    </recommendedName>
</protein>
<feature type="transmembrane region" description="Helical" evidence="7">
    <location>
        <begin position="40"/>
        <end position="59"/>
    </location>
</feature>
<reference evidence="8 9" key="1">
    <citation type="submission" date="2016-06" db="EMBL/GenBank/DDBJ databases">
        <title>Complete genome sequence of a deep-branching marine Gamma Proteobacterium Woeseia oceani type strain XK5.</title>
        <authorList>
            <person name="Mu D."/>
            <person name="Du Z."/>
        </authorList>
    </citation>
    <scope>NUCLEOTIDE SEQUENCE [LARGE SCALE GENOMIC DNA]</scope>
    <source>
        <strain evidence="8 9">XK5</strain>
    </source>
</reference>
<evidence type="ECO:0000256" key="6">
    <source>
        <dbReference type="ARBA" id="ARBA00023136"/>
    </source>
</evidence>
<evidence type="ECO:0000256" key="7">
    <source>
        <dbReference type="RuleBase" id="RU362048"/>
    </source>
</evidence>
<feature type="transmembrane region" description="Helical" evidence="7">
    <location>
        <begin position="143"/>
        <end position="166"/>
    </location>
</feature>
<keyword evidence="3" id="KW-1003">Cell membrane</keyword>
<organism evidence="8 9">
    <name type="scientific">Woeseia oceani</name>
    <dbReference type="NCBI Taxonomy" id="1548547"/>
    <lineage>
        <taxon>Bacteria</taxon>
        <taxon>Pseudomonadati</taxon>
        <taxon>Pseudomonadota</taxon>
        <taxon>Gammaproteobacteria</taxon>
        <taxon>Woeseiales</taxon>
        <taxon>Woeseiaceae</taxon>
        <taxon>Woeseia</taxon>
    </lineage>
</organism>
<dbReference type="GO" id="GO:0005886">
    <property type="term" value="C:plasma membrane"/>
    <property type="evidence" value="ECO:0007669"/>
    <property type="project" value="UniProtKB-SubCell"/>
</dbReference>
<dbReference type="Proteomes" id="UP000092695">
    <property type="component" value="Chromosome"/>
</dbReference>
<keyword evidence="9" id="KW-1185">Reference proteome</keyword>
<dbReference type="OrthoDB" id="21094at2"/>
<evidence type="ECO:0000256" key="4">
    <source>
        <dbReference type="ARBA" id="ARBA00022692"/>
    </source>
</evidence>
<keyword evidence="4 7" id="KW-0812">Transmembrane</keyword>
<feature type="transmembrane region" description="Helical" evidence="7">
    <location>
        <begin position="173"/>
        <end position="199"/>
    </location>
</feature>
<gene>
    <name evidence="8" type="ORF">BA177_13170</name>
</gene>
<evidence type="ECO:0000256" key="3">
    <source>
        <dbReference type="ARBA" id="ARBA00022475"/>
    </source>
</evidence>
<evidence type="ECO:0000256" key="5">
    <source>
        <dbReference type="ARBA" id="ARBA00022989"/>
    </source>
</evidence>
<dbReference type="NCBIfam" id="TIGR00427">
    <property type="entry name" value="NAAT family transporter"/>
    <property type="match status" value="1"/>
</dbReference>
<feature type="transmembrane region" description="Helical" evidence="7">
    <location>
        <begin position="71"/>
        <end position="92"/>
    </location>
</feature>
<name>A0A193LLG1_9GAMM</name>
<dbReference type="STRING" id="1548547.BA177_13170"/>
<dbReference type="PANTHER" id="PTHR33508:SF1">
    <property type="entry name" value="UPF0056 MEMBRANE PROTEIN YHCE"/>
    <property type="match status" value="1"/>
</dbReference>
<evidence type="ECO:0000256" key="1">
    <source>
        <dbReference type="ARBA" id="ARBA00004651"/>
    </source>
</evidence>
<dbReference type="RefSeq" id="WP_068619353.1">
    <property type="nucleotide sequence ID" value="NZ_CP016268.1"/>
</dbReference>
<keyword evidence="5 7" id="KW-1133">Transmembrane helix</keyword>
<evidence type="ECO:0000256" key="2">
    <source>
        <dbReference type="ARBA" id="ARBA00009784"/>
    </source>
</evidence>